<comment type="caution">
    <text evidence="3">The sequence shown here is derived from an EMBL/GenBank/DDBJ whole genome shotgun (WGS) entry which is preliminary data.</text>
</comment>
<dbReference type="OrthoDB" id="4062651at2759"/>
<evidence type="ECO:0000313" key="4">
    <source>
        <dbReference type="Proteomes" id="UP000730481"/>
    </source>
</evidence>
<reference evidence="3" key="1">
    <citation type="journal article" date="2017" name="Mycologia">
        <title>Fusarium algeriense, sp. nov., a novel toxigenic crown rot pathogen of durum wheat from Algeria is nested in the Fusarium burgessii species complex.</title>
        <authorList>
            <person name="Laraba I."/>
            <person name="Keddad A."/>
            <person name="Boureghda H."/>
            <person name="Abdallah N."/>
            <person name="Vaughan M.M."/>
            <person name="Proctor R.H."/>
            <person name="Busman M."/>
            <person name="O'Donnell K."/>
        </authorList>
    </citation>
    <scope>NUCLEOTIDE SEQUENCE</scope>
    <source>
        <strain evidence="3">NRRL 25174</strain>
    </source>
</reference>
<dbReference type="PANTHER" id="PTHR24359">
    <property type="entry name" value="SERINE/THREONINE-PROTEIN KINASE SBK1"/>
    <property type="match status" value="1"/>
</dbReference>
<dbReference type="SMART" id="SM00220">
    <property type="entry name" value="S_TKc"/>
    <property type="match status" value="1"/>
</dbReference>
<organism evidence="3 4">
    <name type="scientific">Fusarium beomiforme</name>
    <dbReference type="NCBI Taxonomy" id="44412"/>
    <lineage>
        <taxon>Eukaryota</taxon>
        <taxon>Fungi</taxon>
        <taxon>Dikarya</taxon>
        <taxon>Ascomycota</taxon>
        <taxon>Pezizomycotina</taxon>
        <taxon>Sordariomycetes</taxon>
        <taxon>Hypocreomycetidae</taxon>
        <taxon>Hypocreales</taxon>
        <taxon>Nectriaceae</taxon>
        <taxon>Fusarium</taxon>
        <taxon>Fusarium burgessii species complex</taxon>
    </lineage>
</organism>
<dbReference type="SUPFAM" id="SSF56112">
    <property type="entry name" value="Protein kinase-like (PK-like)"/>
    <property type="match status" value="1"/>
</dbReference>
<keyword evidence="3" id="KW-0808">Transferase</keyword>
<sequence>MDRFEGILEVPGAEIAHTEGPQGPFRPGQRDIKVPDTQDTSSTCTTHASIGPERTRPVNDDEVAQNDRCSTRSSFEQPKCSLDKKLRQKVKESHWPPTPRNKSQAAATAPRKYILRSDLEGILTYCNIRDLFELEKLYKSPELEEKARYAAGLSESFNNAESRTDGLPISEASHTPKVPNLRRILAVLILLNKVKTIKEIIKEGITDHDLPFRQDGSRLWRMDGDNSRSIRAFDAWIDNECDSFHNYQWYMLAPFFPLATDEQPKATKECFSGDLPLPFEVLKNAMEEEFDFAAHSGGFSNVQKVRIDPAHHSQRVSDDERNNTFAIKSLKRTAEDLFDLEFDALLKVAERNHKNLIRLLVAFTSGSEQCFVFPWADHNLKQFWSNRPPDPDTLARTRWVAKQLEGLTDALQVIHDPDHLPEECRKTHGRHGDLKPENILWFEKENVLKIADLGLTEFHSKETLEQSGRKKGRTGTYRTPEHDSYGKGKVVPASDLWSLGCIFLEFLSWHVGGWDRVNRFSEIRAQEENGKGKGKGKENNVLTEDKFFKPVPFSHTESGGSLQAILKDSVKDEITSLRSHSTCSEFILDVLKIIEVDLLRINPDDRASCETVRDKFKLVQEECSNNDAFDRDIAGVDV</sequence>
<reference evidence="3" key="2">
    <citation type="submission" date="2020-02" db="EMBL/GenBank/DDBJ databases">
        <title>Identification and distribution of gene clusters putatively required for synthesis of sphingolipid metabolism inhibitors in phylogenetically diverse species of the filamentous fungus Fusarium.</title>
        <authorList>
            <person name="Kim H.-S."/>
            <person name="Busman M."/>
            <person name="Brown D.W."/>
            <person name="Divon H."/>
            <person name="Uhlig S."/>
            <person name="Proctor R.H."/>
        </authorList>
    </citation>
    <scope>NUCLEOTIDE SEQUENCE</scope>
    <source>
        <strain evidence="3">NRRL 25174</strain>
    </source>
</reference>
<feature type="compositionally biased region" description="Basic and acidic residues" evidence="1">
    <location>
        <begin position="81"/>
        <end position="94"/>
    </location>
</feature>
<feature type="compositionally biased region" description="Polar residues" evidence="1">
    <location>
        <begin position="67"/>
        <end position="76"/>
    </location>
</feature>
<dbReference type="AlphaFoldDB" id="A0A9P5AP81"/>
<dbReference type="PROSITE" id="PS50011">
    <property type="entry name" value="PROTEIN_KINASE_DOM"/>
    <property type="match status" value="1"/>
</dbReference>
<keyword evidence="4" id="KW-1185">Reference proteome</keyword>
<dbReference type="Gene3D" id="1.10.510.10">
    <property type="entry name" value="Transferase(Phosphotransferase) domain 1"/>
    <property type="match status" value="1"/>
</dbReference>
<feature type="region of interest" description="Disordered" evidence="1">
    <location>
        <begin position="464"/>
        <end position="485"/>
    </location>
</feature>
<dbReference type="Proteomes" id="UP000730481">
    <property type="component" value="Unassembled WGS sequence"/>
</dbReference>
<dbReference type="GO" id="GO:0005524">
    <property type="term" value="F:ATP binding"/>
    <property type="evidence" value="ECO:0007669"/>
    <property type="project" value="InterPro"/>
</dbReference>
<feature type="compositionally biased region" description="Polar residues" evidence="1">
    <location>
        <begin position="37"/>
        <end position="48"/>
    </location>
</feature>
<keyword evidence="3" id="KW-0418">Kinase</keyword>
<feature type="region of interest" description="Disordered" evidence="1">
    <location>
        <begin position="1"/>
        <end position="109"/>
    </location>
</feature>
<evidence type="ECO:0000256" key="1">
    <source>
        <dbReference type="SAM" id="MobiDB-lite"/>
    </source>
</evidence>
<dbReference type="EMBL" id="PVQB02000143">
    <property type="protein sequence ID" value="KAF4342408.1"/>
    <property type="molecule type" value="Genomic_DNA"/>
</dbReference>
<proteinExistence type="predicted"/>
<evidence type="ECO:0000313" key="3">
    <source>
        <dbReference type="EMBL" id="KAF4342408.1"/>
    </source>
</evidence>
<dbReference type="Pfam" id="PF00069">
    <property type="entry name" value="Pkinase"/>
    <property type="match status" value="1"/>
</dbReference>
<gene>
    <name evidence="3" type="ORF">FBEOM_3659</name>
</gene>
<dbReference type="CDD" id="cd00180">
    <property type="entry name" value="PKc"/>
    <property type="match status" value="1"/>
</dbReference>
<dbReference type="GO" id="GO:0004674">
    <property type="term" value="F:protein serine/threonine kinase activity"/>
    <property type="evidence" value="ECO:0007669"/>
    <property type="project" value="TreeGrafter"/>
</dbReference>
<dbReference type="InterPro" id="IPR000719">
    <property type="entry name" value="Prot_kinase_dom"/>
</dbReference>
<name>A0A9P5AP81_9HYPO</name>
<protein>
    <submittedName>
        <fullName evidence="3">Serine threonine kinase</fullName>
    </submittedName>
</protein>
<evidence type="ECO:0000259" key="2">
    <source>
        <dbReference type="PROSITE" id="PS50011"/>
    </source>
</evidence>
<accession>A0A9P5AP81</accession>
<dbReference type="InterPro" id="IPR011009">
    <property type="entry name" value="Kinase-like_dom_sf"/>
</dbReference>
<feature type="domain" description="Protein kinase" evidence="2">
    <location>
        <begin position="288"/>
        <end position="619"/>
    </location>
</feature>
<dbReference type="PANTHER" id="PTHR24359:SF37">
    <property type="entry name" value="PROTEIN KINASE DOMAIN-CONTAINING PROTEIN"/>
    <property type="match status" value="1"/>
</dbReference>